<gene>
    <name evidence="3" type="ORF">SAMN05421753_11940</name>
</gene>
<evidence type="ECO:0000256" key="1">
    <source>
        <dbReference type="SAM" id="MobiDB-lite"/>
    </source>
</evidence>
<evidence type="ECO:0000313" key="4">
    <source>
        <dbReference type="Proteomes" id="UP000199518"/>
    </source>
</evidence>
<feature type="compositionally biased region" description="Basic residues" evidence="1">
    <location>
        <begin position="602"/>
        <end position="614"/>
    </location>
</feature>
<keyword evidence="4" id="KW-1185">Reference proteome</keyword>
<accession>A0A1I3QVW6</accession>
<feature type="transmembrane region" description="Helical" evidence="2">
    <location>
        <begin position="103"/>
        <end position="125"/>
    </location>
</feature>
<feature type="transmembrane region" description="Helical" evidence="2">
    <location>
        <begin position="251"/>
        <end position="270"/>
    </location>
</feature>
<keyword evidence="2" id="KW-0472">Membrane</keyword>
<keyword evidence="2" id="KW-0812">Transmembrane</keyword>
<reference evidence="4" key="1">
    <citation type="submission" date="2016-10" db="EMBL/GenBank/DDBJ databases">
        <authorList>
            <person name="Varghese N."/>
            <person name="Submissions S."/>
        </authorList>
    </citation>
    <scope>NUCLEOTIDE SEQUENCE [LARGE SCALE GENOMIC DNA]</scope>
    <source>
        <strain evidence="4">DSM 26348</strain>
    </source>
</reference>
<protein>
    <submittedName>
        <fullName evidence="3">Uncharacterized protein</fullName>
    </submittedName>
</protein>
<feature type="region of interest" description="Disordered" evidence="1">
    <location>
        <begin position="363"/>
        <end position="414"/>
    </location>
</feature>
<dbReference type="EMBL" id="FOQD01000019">
    <property type="protein sequence ID" value="SFJ37247.1"/>
    <property type="molecule type" value="Genomic_DNA"/>
</dbReference>
<feature type="region of interest" description="Disordered" evidence="1">
    <location>
        <begin position="428"/>
        <end position="557"/>
    </location>
</feature>
<name>A0A1I3QVW6_9PLAN</name>
<feature type="transmembrane region" description="Helical" evidence="2">
    <location>
        <begin position="222"/>
        <end position="239"/>
    </location>
</feature>
<feature type="transmembrane region" description="Helical" evidence="2">
    <location>
        <begin position="282"/>
        <end position="306"/>
    </location>
</feature>
<feature type="transmembrane region" description="Helical" evidence="2">
    <location>
        <begin position="145"/>
        <end position="167"/>
    </location>
</feature>
<dbReference type="RefSeq" id="WP_092055200.1">
    <property type="nucleotide sequence ID" value="NZ_FOQD01000019.1"/>
</dbReference>
<feature type="compositionally biased region" description="Basic and acidic residues" evidence="1">
    <location>
        <begin position="396"/>
        <end position="410"/>
    </location>
</feature>
<proteinExistence type="predicted"/>
<feature type="region of interest" description="Disordered" evidence="1">
    <location>
        <begin position="578"/>
        <end position="614"/>
    </location>
</feature>
<evidence type="ECO:0000313" key="3">
    <source>
        <dbReference type="EMBL" id="SFJ37247.1"/>
    </source>
</evidence>
<dbReference type="STRING" id="1576369.SAMN05421753_11940"/>
<dbReference type="Proteomes" id="UP000199518">
    <property type="component" value="Unassembled WGS sequence"/>
</dbReference>
<organism evidence="3 4">
    <name type="scientific">Planctomicrobium piriforme</name>
    <dbReference type="NCBI Taxonomy" id="1576369"/>
    <lineage>
        <taxon>Bacteria</taxon>
        <taxon>Pseudomonadati</taxon>
        <taxon>Planctomycetota</taxon>
        <taxon>Planctomycetia</taxon>
        <taxon>Planctomycetales</taxon>
        <taxon>Planctomycetaceae</taxon>
        <taxon>Planctomicrobium</taxon>
    </lineage>
</organism>
<dbReference type="AlphaFoldDB" id="A0A1I3QVW6"/>
<feature type="compositionally biased region" description="Low complexity" evidence="1">
    <location>
        <begin position="377"/>
        <end position="395"/>
    </location>
</feature>
<sequence length="614" mass="66600">MNGGITPAVPNWAAIGIGEQVDNARVGLDALSSRMTRAVMSAHFAGSAHVGGRRRRRLAQEAVAERVASPGGRAARASRDVDVPVVSETLPVRRRASLVPRTWWLIGGLAALNLIVCAALLWLGISGWAEQRGLQELLDLNHGPALRYYSLVQLLIASQLSFLIYWHRSQSRKDFMGRYRVWGWAGVFWGVVCLARATGTQLDMVQALLARVQLDAWRPETVSWLLPLSVGYVALYRLLRRELRLSRPSLMTWEFTFGLGLIGASLVLGLDSLLPISVRSPLVIGIGMLWQAGVVATCLFQVRYVVHVTNEAAPRLPSRGTQLSRWLHHRFTLLGERVLTLPALRAIRWQRLVKDADATAVAPPAKKRRSTRATLNESASSEAEAAATERATVVTKKAEKKAAAKVDVAAEPKAASASWLKRLPAWGKRKELSQDETPVAAPAKTMKPEPAPVAEAPRRPAPATPVSAVKPPRETESKPKQPTVTAAESGTDAKPEAKSAGWLSGLGAWRKADGKTTRVDATVEQAAPKPHVPAMTAKPSRPSAPEPKRPMTPVAAPVKPVAQAAPVVAAKVVPPKAMPAPIAQQQSDDDEDAGDDRLSSRERKKLKKQQRLAR</sequence>
<evidence type="ECO:0000256" key="2">
    <source>
        <dbReference type="SAM" id="Phobius"/>
    </source>
</evidence>
<keyword evidence="2" id="KW-1133">Transmembrane helix</keyword>
<dbReference type="OrthoDB" id="209157at2"/>
<feature type="transmembrane region" description="Helical" evidence="2">
    <location>
        <begin position="179"/>
        <end position="202"/>
    </location>
</feature>